<evidence type="ECO:0000256" key="1">
    <source>
        <dbReference type="SAM" id="MobiDB-lite"/>
    </source>
</evidence>
<feature type="signal peptide" evidence="2">
    <location>
        <begin position="1"/>
        <end position="20"/>
    </location>
</feature>
<feature type="region of interest" description="Disordered" evidence="1">
    <location>
        <begin position="127"/>
        <end position="149"/>
    </location>
</feature>
<keyword evidence="2" id="KW-0732">Signal</keyword>
<evidence type="ECO:0000313" key="5">
    <source>
        <dbReference type="Proteomes" id="UP000603904"/>
    </source>
</evidence>
<dbReference type="PROSITE" id="PS51257">
    <property type="entry name" value="PROKAR_LIPOPROTEIN"/>
    <property type="match status" value="1"/>
</dbReference>
<gene>
    <name evidence="4" type="ORF">Mco01_06500</name>
</gene>
<comment type="caution">
    <text evidence="4">The sequence shown here is derived from an EMBL/GenBank/DDBJ whole genome shotgun (WGS) entry which is preliminary data.</text>
</comment>
<sequence>MRKQTMMVAGAVLGLGLAVAACDVNVGFGGEQATQSYDVDGVNVVDAHTGSGDVVIEESDRAVVHVTETLHWRGDRPGNGHSMSGGTLTLSYRCRSCSVDYKVEVPRGLDVRLDSGSGNITLRQLTGPVQASSGSGDIDARGLGGKRVTAETGSGEVRLRFATVPDQVQVETGSGDGVVWVPSESYDVTTETGTGDRTVQVAQDPSAPRTIVVRTGAGDAKVLRA</sequence>
<dbReference type="RefSeq" id="WP_204055375.1">
    <property type="nucleotide sequence ID" value="NZ_BAAAGP010000001.1"/>
</dbReference>
<organism evidence="4 5">
    <name type="scientific">Microbispora corallina</name>
    <dbReference type="NCBI Taxonomy" id="83302"/>
    <lineage>
        <taxon>Bacteria</taxon>
        <taxon>Bacillati</taxon>
        <taxon>Actinomycetota</taxon>
        <taxon>Actinomycetes</taxon>
        <taxon>Streptosporangiales</taxon>
        <taxon>Streptosporangiaceae</taxon>
        <taxon>Microbispora</taxon>
    </lineage>
</organism>
<protein>
    <recommendedName>
        <fullName evidence="3">DUF4097 domain-containing protein</fullName>
    </recommendedName>
</protein>
<evidence type="ECO:0000259" key="3">
    <source>
        <dbReference type="Pfam" id="PF13349"/>
    </source>
</evidence>
<evidence type="ECO:0000313" key="4">
    <source>
        <dbReference type="EMBL" id="GIH37650.1"/>
    </source>
</evidence>
<dbReference type="InterPro" id="IPR025164">
    <property type="entry name" value="Toastrack_DUF4097"/>
</dbReference>
<dbReference type="Gene3D" id="2.160.20.120">
    <property type="match status" value="1"/>
</dbReference>
<evidence type="ECO:0000256" key="2">
    <source>
        <dbReference type="SAM" id="SignalP"/>
    </source>
</evidence>
<reference evidence="4 5" key="1">
    <citation type="submission" date="2021-01" db="EMBL/GenBank/DDBJ databases">
        <title>Whole genome shotgun sequence of Microbispora corallina NBRC 16416.</title>
        <authorList>
            <person name="Komaki H."/>
            <person name="Tamura T."/>
        </authorList>
    </citation>
    <scope>NUCLEOTIDE SEQUENCE [LARGE SCALE GENOMIC DNA]</scope>
    <source>
        <strain evidence="4 5">NBRC 16416</strain>
    </source>
</reference>
<accession>A0ABQ4FS57</accession>
<name>A0ABQ4FS57_9ACTN</name>
<feature type="chain" id="PRO_5045512636" description="DUF4097 domain-containing protein" evidence="2">
    <location>
        <begin position="21"/>
        <end position="225"/>
    </location>
</feature>
<dbReference type="Pfam" id="PF13349">
    <property type="entry name" value="DUF4097"/>
    <property type="match status" value="1"/>
</dbReference>
<proteinExistence type="predicted"/>
<feature type="domain" description="DUF4097" evidence="3">
    <location>
        <begin position="110"/>
        <end position="204"/>
    </location>
</feature>
<dbReference type="EMBL" id="BOOC01000002">
    <property type="protein sequence ID" value="GIH37650.1"/>
    <property type="molecule type" value="Genomic_DNA"/>
</dbReference>
<keyword evidence="5" id="KW-1185">Reference proteome</keyword>
<dbReference type="Proteomes" id="UP000603904">
    <property type="component" value="Unassembled WGS sequence"/>
</dbReference>